<evidence type="ECO:0000313" key="3">
    <source>
        <dbReference type="Proteomes" id="UP000706039"/>
    </source>
</evidence>
<evidence type="ECO:0000313" key="2">
    <source>
        <dbReference type="EMBL" id="MBY8821136.1"/>
    </source>
</evidence>
<dbReference type="Pfam" id="PF14559">
    <property type="entry name" value="TPR_19"/>
    <property type="match status" value="1"/>
</dbReference>
<dbReference type="PANTHER" id="PTHR12558:SF13">
    <property type="entry name" value="CELL DIVISION CYCLE PROTEIN 27 HOMOLOG"/>
    <property type="match status" value="1"/>
</dbReference>
<dbReference type="SUPFAM" id="SSF48452">
    <property type="entry name" value="TPR-like"/>
    <property type="match status" value="2"/>
</dbReference>
<dbReference type="InterPro" id="IPR011990">
    <property type="entry name" value="TPR-like_helical_dom_sf"/>
</dbReference>
<dbReference type="PANTHER" id="PTHR12558">
    <property type="entry name" value="CELL DIVISION CYCLE 16,23,27"/>
    <property type="match status" value="1"/>
</dbReference>
<dbReference type="RefSeq" id="WP_222988222.1">
    <property type="nucleotide sequence ID" value="NZ_JAINVV010000001.1"/>
</dbReference>
<accession>A0ABS7PIL3</accession>
<evidence type="ECO:0000256" key="1">
    <source>
        <dbReference type="PROSITE-ProRule" id="PRU00339"/>
    </source>
</evidence>
<reference evidence="2 3" key="1">
    <citation type="submission" date="2021-08" db="EMBL/GenBank/DDBJ databases">
        <authorList>
            <person name="Tuo L."/>
        </authorList>
    </citation>
    <scope>NUCLEOTIDE SEQUENCE [LARGE SCALE GENOMIC DNA]</scope>
    <source>
        <strain evidence="2 3">JCM 31229</strain>
    </source>
</reference>
<dbReference type="Gene3D" id="1.25.40.10">
    <property type="entry name" value="Tetratricopeptide repeat domain"/>
    <property type="match status" value="1"/>
</dbReference>
<dbReference type="Proteomes" id="UP000706039">
    <property type="component" value="Unassembled WGS sequence"/>
</dbReference>
<name>A0ABS7PIL3_9SPHN</name>
<feature type="repeat" description="TPR" evidence="1">
    <location>
        <begin position="342"/>
        <end position="375"/>
    </location>
</feature>
<sequence length="534" mass="56207">MCAAAPAAATLGDAAAIGNYVRARLADTAGAPEQAVTGYAALLAQQPDDSAIALRAWRGAMAAGDMALALRAARLLDARGVLPAEGRILFAAEAMTMRDWAKARLAIDRIEEEQAFEFLAPILRAWVDQGAGDGPSAARLQGRLPGLTAAYGNEQRALLLLADGKAEGGVEILRATGGNGSSIARDAVRIAAASRLTSLGQRDAALSLLSEDDVDLAAARALVARRRLPGAVTTAAAGLSLLLVRLAEDIQRQQPTPIALSLTRIAGMLDPRSDAAHLLAASMLAADGRSASAIGALDRVDPKGPWVSRVGDARAQLLVQRGEADAALAFATRATRAKAATAQDWIRLGGVQSAMAHHGEAAKSYARAIELNQAAGVDPGWTLWLLKGGAYEQAGDWANALPALKKAAALAPDQAAVLNYLGYAQLERRENLEEAERLIRRASELRPKDSAITDSLGWAYYIRGNLPKAIETLERAVAGQPDEPTINEHLGDAYWAAGRRIDARYAWRAALIGAEGQVADRLRDKIDIGPQANP</sequence>
<dbReference type="InterPro" id="IPR019734">
    <property type="entry name" value="TPR_rpt"/>
</dbReference>
<proteinExistence type="predicted"/>
<organism evidence="2 3">
    <name type="scientific">Sphingomonas colocasiae</name>
    <dbReference type="NCBI Taxonomy" id="1848973"/>
    <lineage>
        <taxon>Bacteria</taxon>
        <taxon>Pseudomonadati</taxon>
        <taxon>Pseudomonadota</taxon>
        <taxon>Alphaproteobacteria</taxon>
        <taxon>Sphingomonadales</taxon>
        <taxon>Sphingomonadaceae</taxon>
        <taxon>Sphingomonas</taxon>
    </lineage>
</organism>
<dbReference type="Pfam" id="PF13414">
    <property type="entry name" value="TPR_11"/>
    <property type="match status" value="1"/>
</dbReference>
<feature type="repeat" description="TPR" evidence="1">
    <location>
        <begin position="450"/>
        <end position="483"/>
    </location>
</feature>
<protein>
    <submittedName>
        <fullName evidence="2">Tetratricopeptide repeat protein</fullName>
    </submittedName>
</protein>
<dbReference type="SMART" id="SM00028">
    <property type="entry name" value="TPR"/>
    <property type="match status" value="5"/>
</dbReference>
<gene>
    <name evidence="2" type="ORF">K7G82_02460</name>
</gene>
<dbReference type="PROSITE" id="PS50005">
    <property type="entry name" value="TPR"/>
    <property type="match status" value="3"/>
</dbReference>
<comment type="caution">
    <text evidence="2">The sequence shown here is derived from an EMBL/GenBank/DDBJ whole genome shotgun (WGS) entry which is preliminary data.</text>
</comment>
<keyword evidence="1" id="KW-0802">TPR repeat</keyword>
<feature type="repeat" description="TPR" evidence="1">
    <location>
        <begin position="381"/>
        <end position="414"/>
    </location>
</feature>
<dbReference type="EMBL" id="JAINVV010000001">
    <property type="protein sequence ID" value="MBY8821136.1"/>
    <property type="molecule type" value="Genomic_DNA"/>
</dbReference>
<keyword evidence="3" id="KW-1185">Reference proteome</keyword>